<accession>A0A6J4IQI8</accession>
<dbReference type="SUPFAM" id="SSF53474">
    <property type="entry name" value="alpha/beta-Hydrolases"/>
    <property type="match status" value="1"/>
</dbReference>
<dbReference type="Pfam" id="PF01738">
    <property type="entry name" value="DLH"/>
    <property type="match status" value="1"/>
</dbReference>
<feature type="region of interest" description="Disordered" evidence="1">
    <location>
        <begin position="50"/>
        <end position="83"/>
    </location>
</feature>
<dbReference type="AlphaFoldDB" id="A0A6J4IQI8"/>
<gene>
    <name evidence="3" type="ORF">AVDCRST_MAG50-2890</name>
</gene>
<dbReference type="GO" id="GO:0016787">
    <property type="term" value="F:hydrolase activity"/>
    <property type="evidence" value="ECO:0007669"/>
    <property type="project" value="UniProtKB-KW"/>
</dbReference>
<evidence type="ECO:0000259" key="2">
    <source>
        <dbReference type="Pfam" id="PF01738"/>
    </source>
</evidence>
<dbReference type="PANTHER" id="PTHR46623:SF6">
    <property type="entry name" value="ALPHA_BETA-HYDROLASES SUPERFAMILY PROTEIN"/>
    <property type="match status" value="1"/>
</dbReference>
<dbReference type="InterPro" id="IPR051049">
    <property type="entry name" value="Dienelactone_hydrolase-like"/>
</dbReference>
<proteinExistence type="predicted"/>
<reference evidence="3" key="1">
    <citation type="submission" date="2020-02" db="EMBL/GenBank/DDBJ databases">
        <authorList>
            <person name="Meier V. D."/>
        </authorList>
    </citation>
    <scope>NUCLEOTIDE SEQUENCE</scope>
    <source>
        <strain evidence="3">AVDCRST_MAG50</strain>
    </source>
</reference>
<evidence type="ECO:0000313" key="3">
    <source>
        <dbReference type="EMBL" id="CAA9258888.1"/>
    </source>
</evidence>
<evidence type="ECO:0000256" key="1">
    <source>
        <dbReference type="SAM" id="MobiDB-lite"/>
    </source>
</evidence>
<dbReference type="EMBL" id="CADCTF010000127">
    <property type="protein sequence ID" value="CAA9258888.1"/>
    <property type="molecule type" value="Genomic_DNA"/>
</dbReference>
<dbReference type="Gene3D" id="3.40.50.1820">
    <property type="entry name" value="alpha/beta hydrolase"/>
    <property type="match status" value="1"/>
</dbReference>
<name>A0A6J4IQI8_9ACTN</name>
<keyword evidence="3" id="KW-0378">Hydrolase</keyword>
<feature type="compositionally biased region" description="Low complexity" evidence="1">
    <location>
        <begin position="50"/>
        <end position="76"/>
    </location>
</feature>
<organism evidence="3">
    <name type="scientific">uncultured Acidimicrobiales bacterium</name>
    <dbReference type="NCBI Taxonomy" id="310071"/>
    <lineage>
        <taxon>Bacteria</taxon>
        <taxon>Bacillati</taxon>
        <taxon>Actinomycetota</taxon>
        <taxon>Acidimicrobiia</taxon>
        <taxon>Acidimicrobiales</taxon>
        <taxon>environmental samples</taxon>
    </lineage>
</organism>
<sequence length="302" mass="31065">MAMRDYLIGEVAEDFTDGLVTRREAIRRLGLLGLGLAGASTLLAACTSDEGSGSSVSGGTSTPPAPPAGSAAPAGPAGTGGKAELVDFGPSTDRLKGAWAAPDNAKAALLVIHENRGLTPHFEELVVRFAGQGYAALAPDLVTGGTAGKDEAQVQGALGADSADVLQRRLVSTIDELQRRVPGKKVGAVGFCFGGGLGWSLVQSGEPRLAAVAPFYGPGPANPDFSRSKAAVLGVYAENDTRVNATRESNQAALQRAGLTHEIRTFAGADHAFFNDTGARYNPTAAAEAQRALLDWFGRHLA</sequence>
<dbReference type="InterPro" id="IPR002925">
    <property type="entry name" value="Dienelactn_hydro"/>
</dbReference>
<dbReference type="InterPro" id="IPR029058">
    <property type="entry name" value="AB_hydrolase_fold"/>
</dbReference>
<feature type="domain" description="Dienelactone hydrolase" evidence="2">
    <location>
        <begin position="97"/>
        <end position="300"/>
    </location>
</feature>
<protein>
    <submittedName>
        <fullName evidence="3">Dienelactone hydrolase family protein</fullName>
    </submittedName>
</protein>
<dbReference type="PANTHER" id="PTHR46623">
    <property type="entry name" value="CARBOXYMETHYLENEBUTENOLIDASE-RELATED"/>
    <property type="match status" value="1"/>
</dbReference>